<comment type="function">
    <text evidence="1">Needed for flagellar regrowth and assembly.</text>
</comment>
<evidence type="ECO:0000256" key="3">
    <source>
        <dbReference type="ARBA" id="ARBA00016507"/>
    </source>
</evidence>
<dbReference type="EMBL" id="CVQV01000013">
    <property type="protein sequence ID" value="CRK76128.1"/>
    <property type="molecule type" value="Genomic_DNA"/>
</dbReference>
<keyword evidence="7" id="KW-1006">Bacterial flagellum protein export</keyword>
<keyword evidence="11" id="KW-1185">Reference proteome</keyword>
<keyword evidence="4" id="KW-0813">Transport</keyword>
<proteinExistence type="inferred from homology"/>
<keyword evidence="5" id="KW-1005">Bacterial flagellum biogenesis</keyword>
<reference evidence="10 11" key="1">
    <citation type="submission" date="2015-04" db="EMBL/GenBank/DDBJ databases">
        <authorList>
            <person name="Syromyatnikov M.Y."/>
            <person name="Popov V.N."/>
        </authorList>
    </citation>
    <scope>NUCLEOTIDE SEQUENCE [LARGE SCALE GENOMIC DNA]</scope>
    <source>
        <strain evidence="10 11">CECT 5292</strain>
    </source>
</reference>
<evidence type="ECO:0000313" key="11">
    <source>
        <dbReference type="Proteomes" id="UP000048949"/>
    </source>
</evidence>
<organism evidence="10 11">
    <name type="scientific">Nereida ignava</name>
    <dbReference type="NCBI Taxonomy" id="282199"/>
    <lineage>
        <taxon>Bacteria</taxon>
        <taxon>Pseudomonadati</taxon>
        <taxon>Pseudomonadota</taxon>
        <taxon>Alphaproteobacteria</taxon>
        <taxon>Rhodobacterales</taxon>
        <taxon>Roseobacteraceae</taxon>
        <taxon>Nereida</taxon>
    </lineage>
</organism>
<evidence type="ECO:0000313" key="10">
    <source>
        <dbReference type="EMBL" id="CRK76128.1"/>
    </source>
</evidence>
<gene>
    <name evidence="10" type="ORF">NIG5292_02185</name>
</gene>
<comment type="similarity">
    <text evidence="2">Belongs to the FliH family.</text>
</comment>
<dbReference type="STRING" id="282199.GCA_001049735_02184"/>
<keyword evidence="6" id="KW-0653">Protein transport</keyword>
<feature type="region of interest" description="Disordered" evidence="8">
    <location>
        <begin position="66"/>
        <end position="85"/>
    </location>
</feature>
<keyword evidence="10" id="KW-0969">Cilium</keyword>
<dbReference type="Proteomes" id="UP000048949">
    <property type="component" value="Unassembled WGS sequence"/>
</dbReference>
<dbReference type="OrthoDB" id="7689218at2"/>
<evidence type="ECO:0000256" key="4">
    <source>
        <dbReference type="ARBA" id="ARBA00022448"/>
    </source>
</evidence>
<evidence type="ECO:0000259" key="9">
    <source>
        <dbReference type="Pfam" id="PF02108"/>
    </source>
</evidence>
<evidence type="ECO:0000256" key="2">
    <source>
        <dbReference type="ARBA" id="ARBA00006602"/>
    </source>
</evidence>
<evidence type="ECO:0000256" key="5">
    <source>
        <dbReference type="ARBA" id="ARBA00022795"/>
    </source>
</evidence>
<dbReference type="InterPro" id="IPR018035">
    <property type="entry name" value="Flagellar_FliH/T3SS_HrpE"/>
</dbReference>
<feature type="compositionally biased region" description="Polar residues" evidence="8">
    <location>
        <begin position="124"/>
        <end position="138"/>
    </location>
</feature>
<dbReference type="PANTHER" id="PTHR34982">
    <property type="entry name" value="YOP PROTEINS TRANSLOCATION PROTEIN L"/>
    <property type="match status" value="1"/>
</dbReference>
<evidence type="ECO:0000256" key="6">
    <source>
        <dbReference type="ARBA" id="ARBA00022927"/>
    </source>
</evidence>
<dbReference type="AlphaFoldDB" id="A0A0U1NN38"/>
<dbReference type="Pfam" id="PF02108">
    <property type="entry name" value="FliH"/>
    <property type="match status" value="1"/>
</dbReference>
<keyword evidence="10" id="KW-0966">Cell projection</keyword>
<dbReference type="GO" id="GO:0015031">
    <property type="term" value="P:protein transport"/>
    <property type="evidence" value="ECO:0007669"/>
    <property type="project" value="UniProtKB-KW"/>
</dbReference>
<dbReference type="PANTHER" id="PTHR34982:SF1">
    <property type="entry name" value="FLAGELLAR ASSEMBLY PROTEIN FLIH"/>
    <property type="match status" value="1"/>
</dbReference>
<sequence length="378" mass="40242">MTGEFIPHQGAIHADEIVQGVPLKQSEISRFIRAIDAEGYQKSDNTLVKPEGAFKPKSLLDLAKEAAEREPVVVPEPSQPKADNVIPEAAPETHDADPQPQDVSDLAGRDALVEPEITAPLDAQPSSDVSDATTSSEGQESEIPEIGPAEPTTEPLPQPVSTEDYEAAKAQAYEQGLEAGKQEVRDQVEAMMSHALGLLEQTVEAFAEQADGAVEELATTIEQSVNSLASSRAGAQIETTPTAFAARVQKLVERVKTATDAPIIRLHPSDVMVLRPVLEQSSALLNLRLVGDETLQRGDVDLSLEGVRLTDVLPRIESVQAVIEYVPLTLAEDALHGAAGTAEADLAEQHPPTPTSEADADLIGPQLPDATEANPRDT</sequence>
<protein>
    <recommendedName>
        <fullName evidence="3">Flagellar assembly protein FliH</fullName>
    </recommendedName>
</protein>
<name>A0A0U1NN38_9RHOB</name>
<dbReference type="GO" id="GO:0005829">
    <property type="term" value="C:cytosol"/>
    <property type="evidence" value="ECO:0007669"/>
    <property type="project" value="TreeGrafter"/>
</dbReference>
<dbReference type="GO" id="GO:0044781">
    <property type="term" value="P:bacterial-type flagellum organization"/>
    <property type="evidence" value="ECO:0007669"/>
    <property type="project" value="UniProtKB-KW"/>
</dbReference>
<feature type="region of interest" description="Disordered" evidence="8">
    <location>
        <begin position="118"/>
        <end position="160"/>
    </location>
</feature>
<feature type="domain" description="Flagellar assembly protein FliH/Type III secretion system HrpE" evidence="9">
    <location>
        <begin position="198"/>
        <end position="302"/>
    </location>
</feature>
<dbReference type="InterPro" id="IPR051472">
    <property type="entry name" value="T3SS_Stator/FliH"/>
</dbReference>
<accession>A0A0U1NN38</accession>
<feature type="region of interest" description="Disordered" evidence="8">
    <location>
        <begin position="342"/>
        <end position="378"/>
    </location>
</feature>
<evidence type="ECO:0000256" key="7">
    <source>
        <dbReference type="ARBA" id="ARBA00023225"/>
    </source>
</evidence>
<dbReference type="RefSeq" id="WP_048599544.1">
    <property type="nucleotide sequence ID" value="NZ_CVPC01000013.1"/>
</dbReference>
<keyword evidence="10" id="KW-0282">Flagellum</keyword>
<evidence type="ECO:0000256" key="8">
    <source>
        <dbReference type="SAM" id="MobiDB-lite"/>
    </source>
</evidence>
<evidence type="ECO:0000256" key="1">
    <source>
        <dbReference type="ARBA" id="ARBA00003041"/>
    </source>
</evidence>